<accession>A0A5C5PWP5</accession>
<gene>
    <name evidence="1" type="ORF">FJD37_11630</name>
</gene>
<dbReference type="AlphaFoldDB" id="A0A5C5PWP5"/>
<evidence type="ECO:0000313" key="1">
    <source>
        <dbReference type="EMBL" id="TWR94171.1"/>
    </source>
</evidence>
<sequence>MNKPLGVLVGIVVVAGALNTAGAWYTGSKLEGVLKTSIEQGNQALATQLKGTATRATVELVSIDRGLYSSTAQYRVNIQDESAGADAQPLVMQFVDHIEHGPLPWSRIKTFKWMPVMATSNYSLEKTPSTEKWFNAAKDQSPLQGQVTLGYNRSVDAHTEMLPLELALDENTSLSFSGLTMDAQSDADGQNIKAKGYMDHLKVHAVSADKPPVLVELNGLTLASDLNKSPYGFYLGQNILELSEGQLTFGERQSVAKIKGFEYAGSASAKGSLLSGRLAYNVGDITLDGKPVGSAKMVMTASSVDIPAMQSLLQIYQTKFQPHADGTLPVAQLTPAEQIQMQADIEKMLDAKPQLALENLTFKTANGESQFNVAVSLAKPATFEQPPIELVKQLVTSLDAKLQLSKPMIADLSGVQAQLEGQTDPQTIVEMAQLDSETAGVLAVQSGLAKVEGANILASLNYAAGQVDLNGQKMSLEEFIAAMMNRFGGMSVQE</sequence>
<dbReference type="OrthoDB" id="5444681at2"/>
<reference evidence="1 2" key="1">
    <citation type="submission" date="2019-06" db="EMBL/GenBank/DDBJ databases">
        <title>Pseudomonas bimorpha sp. nov. isolated from bovine raw milk and skim milk concentrate.</title>
        <authorList>
            <person name="Hofmann K."/>
            <person name="Huptas C."/>
            <person name="Doll E."/>
            <person name="Scherer S."/>
            <person name="Wenning M."/>
        </authorList>
    </citation>
    <scope>NUCLEOTIDE SEQUENCE [LARGE SCALE GENOMIC DNA]</scope>
    <source>
        <strain evidence="1 2">DSM 108990</strain>
    </source>
</reference>
<name>A0A5C5PWP5_9PSED</name>
<comment type="caution">
    <text evidence="1">The sequence shown here is derived from an EMBL/GenBank/DDBJ whole genome shotgun (WGS) entry which is preliminary data.</text>
</comment>
<protein>
    <submittedName>
        <fullName evidence="1">DUF945 domain-containing protein</fullName>
    </submittedName>
</protein>
<dbReference type="Proteomes" id="UP000317901">
    <property type="component" value="Unassembled WGS sequence"/>
</dbReference>
<organism evidence="1 2">
    <name type="scientific">Pseudomonas saxonica</name>
    <dbReference type="NCBI Taxonomy" id="2600598"/>
    <lineage>
        <taxon>Bacteria</taxon>
        <taxon>Pseudomonadati</taxon>
        <taxon>Pseudomonadota</taxon>
        <taxon>Gammaproteobacteria</taxon>
        <taxon>Pseudomonadales</taxon>
        <taxon>Pseudomonadaceae</taxon>
        <taxon>Pseudomonas</taxon>
    </lineage>
</organism>
<proteinExistence type="predicted"/>
<dbReference type="InterPro" id="IPR010352">
    <property type="entry name" value="DUF945"/>
</dbReference>
<dbReference type="RefSeq" id="WP_146426253.1">
    <property type="nucleotide sequence ID" value="NZ_VFIP01000019.1"/>
</dbReference>
<dbReference type="Pfam" id="PF06097">
    <property type="entry name" value="DUF945"/>
    <property type="match status" value="1"/>
</dbReference>
<dbReference type="EMBL" id="VFIP01000019">
    <property type="protein sequence ID" value="TWR94171.1"/>
    <property type="molecule type" value="Genomic_DNA"/>
</dbReference>
<evidence type="ECO:0000313" key="2">
    <source>
        <dbReference type="Proteomes" id="UP000317901"/>
    </source>
</evidence>